<proteinExistence type="predicted"/>
<evidence type="ECO:0000313" key="2">
    <source>
        <dbReference type="EMBL" id="SCB17326.1"/>
    </source>
</evidence>
<organism evidence="2 3">
    <name type="scientific">Bradyrhizobium shewense</name>
    <dbReference type="NCBI Taxonomy" id="1761772"/>
    <lineage>
        <taxon>Bacteria</taxon>
        <taxon>Pseudomonadati</taxon>
        <taxon>Pseudomonadota</taxon>
        <taxon>Alphaproteobacteria</taxon>
        <taxon>Hyphomicrobiales</taxon>
        <taxon>Nitrobacteraceae</taxon>
        <taxon>Bradyrhizobium</taxon>
    </lineage>
</organism>
<keyword evidence="3" id="KW-1185">Reference proteome</keyword>
<dbReference type="AlphaFoldDB" id="A0A1C3UPC4"/>
<sequence>MDDVIRFVQKPERGRVRVIQEARELYDRIFPPKQQDKTPISHTVGGANAHRGDEAQLS</sequence>
<dbReference type="EMBL" id="FMAI01000002">
    <property type="protein sequence ID" value="SCB17326.1"/>
    <property type="molecule type" value="Genomic_DNA"/>
</dbReference>
<protein>
    <submittedName>
        <fullName evidence="2">Uncharacterized protein</fullName>
    </submittedName>
</protein>
<feature type="region of interest" description="Disordered" evidence="1">
    <location>
        <begin position="29"/>
        <end position="58"/>
    </location>
</feature>
<accession>A0A1C3UPC4</accession>
<name>A0A1C3UPC4_9BRAD</name>
<reference evidence="3" key="1">
    <citation type="submission" date="2016-08" db="EMBL/GenBank/DDBJ databases">
        <authorList>
            <person name="Varghese N."/>
            <person name="Submissions Spin"/>
        </authorList>
    </citation>
    <scope>NUCLEOTIDE SEQUENCE [LARGE SCALE GENOMIC DNA]</scope>
    <source>
        <strain evidence="3">ERR11</strain>
    </source>
</reference>
<gene>
    <name evidence="2" type="ORF">GA0061098_1002246</name>
</gene>
<dbReference type="RefSeq" id="WP_165637171.1">
    <property type="nucleotide sequence ID" value="NZ_FMAI01000002.1"/>
</dbReference>
<dbReference type="Proteomes" id="UP000199184">
    <property type="component" value="Unassembled WGS sequence"/>
</dbReference>
<evidence type="ECO:0000256" key="1">
    <source>
        <dbReference type="SAM" id="MobiDB-lite"/>
    </source>
</evidence>
<evidence type="ECO:0000313" key="3">
    <source>
        <dbReference type="Proteomes" id="UP000199184"/>
    </source>
</evidence>